<dbReference type="AlphaFoldDB" id="A0A0U9HJ92"/>
<evidence type="ECO:0000256" key="1">
    <source>
        <dbReference type="SAM" id="Coils"/>
    </source>
</evidence>
<accession>A0A0U9HJ92</accession>
<sequence>MQTSKGLIFLVITIFILNVLYIETPLGAQNTVSEQQLIEDILSLDAKVLALKNEVEKLSNKNSELERELKEKKNELALLNSNFSTQQKKLAKWVVFSFKGGTGNMLAVLLGAEDLGEFFRRYDNVMFFMEYYKGIIDETKNLISLREKEENDIERKQQDIKNLEKQLKLTLNDITRTLKEKQKQLAEARAVLKDTTFLEDLSKNWQESLPSLDYLLKNLSALPWYNLDPDSLKIDYTSSAVRADFSDVSVTNKLLSQDKNLKNIFFKFHKGGVTVSEKNTDGSAPLYSITCDIQITENQKIKFIPKELEFRGVTLSAKVIDELAADYDLSFTPPPLPYNLKIYSVNTEEGKLILEFKR</sequence>
<protein>
    <recommendedName>
        <fullName evidence="4">N-terminal domain of peptidoglycan hydrolase CwlO-containing protein</fullName>
    </recommendedName>
</protein>
<feature type="coiled-coil region" evidence="1">
    <location>
        <begin position="139"/>
        <end position="191"/>
    </location>
</feature>
<dbReference type="RefSeq" id="WP_059032805.1">
    <property type="nucleotide sequence ID" value="NZ_DF977001.1"/>
</dbReference>
<keyword evidence="3" id="KW-1185">Reference proteome</keyword>
<feature type="coiled-coil region" evidence="1">
    <location>
        <begin position="41"/>
        <end position="89"/>
    </location>
</feature>
<gene>
    <name evidence="2" type="ORF">TSYNT_7443</name>
</gene>
<proteinExistence type="predicted"/>
<evidence type="ECO:0008006" key="4">
    <source>
        <dbReference type="Google" id="ProtNLM"/>
    </source>
</evidence>
<evidence type="ECO:0000313" key="3">
    <source>
        <dbReference type="Proteomes" id="UP000062160"/>
    </source>
</evidence>
<dbReference type="Gene3D" id="6.10.250.3150">
    <property type="match status" value="1"/>
</dbReference>
<evidence type="ECO:0000313" key="2">
    <source>
        <dbReference type="EMBL" id="GAQ25420.1"/>
    </source>
</evidence>
<dbReference type="OrthoDB" id="1723379at2"/>
<dbReference type="Proteomes" id="UP000062160">
    <property type="component" value="Unassembled WGS sequence"/>
</dbReference>
<keyword evidence="1" id="KW-0175">Coiled coil</keyword>
<dbReference type="STRING" id="224999.GCA_001485475_01437"/>
<name>A0A0U9HJ92_9FIRM</name>
<organism evidence="2">
    <name type="scientific">Tepidanaerobacter syntrophicus</name>
    <dbReference type="NCBI Taxonomy" id="224999"/>
    <lineage>
        <taxon>Bacteria</taxon>
        <taxon>Bacillati</taxon>
        <taxon>Bacillota</taxon>
        <taxon>Clostridia</taxon>
        <taxon>Thermosediminibacterales</taxon>
        <taxon>Tepidanaerobacteraceae</taxon>
        <taxon>Tepidanaerobacter</taxon>
    </lineage>
</organism>
<dbReference type="EMBL" id="DF977001">
    <property type="protein sequence ID" value="GAQ25420.1"/>
    <property type="molecule type" value="Genomic_DNA"/>
</dbReference>
<reference evidence="2" key="1">
    <citation type="journal article" date="2016" name="Genome Announc.">
        <title>Draft Genome Sequence of the Syntrophic Lactate-Degrading Bacterium Tepidanaerobacter syntrophicus JLT.</title>
        <authorList>
            <person name="Matsuura N."/>
            <person name="Ohashi A."/>
            <person name="Tourlousse D.M."/>
            <person name="Sekiguchi Y."/>
        </authorList>
    </citation>
    <scope>NUCLEOTIDE SEQUENCE [LARGE SCALE GENOMIC DNA]</scope>
    <source>
        <strain evidence="2">JL</strain>
    </source>
</reference>